<accession>A0A5B1CJ51</accession>
<dbReference type="EMBL" id="VRLW01000001">
    <property type="protein sequence ID" value="KAA1259955.1"/>
    <property type="molecule type" value="Genomic_DNA"/>
</dbReference>
<evidence type="ECO:0000313" key="1">
    <source>
        <dbReference type="EMBL" id="KAA1259955.1"/>
    </source>
</evidence>
<gene>
    <name evidence="1" type="ORF">LF1_24930</name>
</gene>
<proteinExistence type="predicted"/>
<organism evidence="1 2">
    <name type="scientific">Rubripirellula obstinata</name>
    <dbReference type="NCBI Taxonomy" id="406547"/>
    <lineage>
        <taxon>Bacteria</taxon>
        <taxon>Pseudomonadati</taxon>
        <taxon>Planctomycetota</taxon>
        <taxon>Planctomycetia</taxon>
        <taxon>Pirellulales</taxon>
        <taxon>Pirellulaceae</taxon>
        <taxon>Rubripirellula</taxon>
    </lineage>
</organism>
<comment type="caution">
    <text evidence="1">The sequence shown here is derived from an EMBL/GenBank/DDBJ whole genome shotgun (WGS) entry which is preliminary data.</text>
</comment>
<dbReference type="Proteomes" id="UP000322699">
    <property type="component" value="Unassembled WGS sequence"/>
</dbReference>
<dbReference type="AlphaFoldDB" id="A0A5B1CJ51"/>
<protein>
    <submittedName>
        <fullName evidence="1">Uncharacterized protein</fullName>
    </submittedName>
</protein>
<dbReference type="RefSeq" id="WP_068267244.1">
    <property type="nucleotide sequence ID" value="NZ_LWSK01000175.1"/>
</dbReference>
<sequence length="249" mass="27874">MSNSEPKSLRPPQPVHFPLSKDLAWQTAGSPSWEHLDLSPEVVERLALVLSGINPIVLTDLPNKRGGSPRNIHQLRCDGSLGRVSPSRELANDHRCVLWPFFRTNEKSFAELWQNSRSVAGGQDSTLLIKQVHWLKKINMAAPDAALAKAIDTIDVNELVKMSPKILFFLFRTAIRHIDRDCNQKPPQAAVPSLQTRLLQKISGKKAADTPAIYFPSSILRETESYLETSLTVARILVFARSQVKQQRA</sequence>
<evidence type="ECO:0000313" key="2">
    <source>
        <dbReference type="Proteomes" id="UP000322699"/>
    </source>
</evidence>
<name>A0A5B1CJ51_9BACT</name>
<reference evidence="1 2" key="1">
    <citation type="submission" date="2019-08" db="EMBL/GenBank/DDBJ databases">
        <title>Deep-cultivation of Planctomycetes and their phenomic and genomic characterization uncovers novel biology.</title>
        <authorList>
            <person name="Wiegand S."/>
            <person name="Jogler M."/>
            <person name="Boedeker C."/>
            <person name="Pinto D."/>
            <person name="Vollmers J."/>
            <person name="Rivas-Marin E."/>
            <person name="Kohn T."/>
            <person name="Peeters S.H."/>
            <person name="Heuer A."/>
            <person name="Rast P."/>
            <person name="Oberbeckmann S."/>
            <person name="Bunk B."/>
            <person name="Jeske O."/>
            <person name="Meyerdierks A."/>
            <person name="Storesund J.E."/>
            <person name="Kallscheuer N."/>
            <person name="Luecker S."/>
            <person name="Lage O.M."/>
            <person name="Pohl T."/>
            <person name="Merkel B.J."/>
            <person name="Hornburger P."/>
            <person name="Mueller R.-W."/>
            <person name="Bruemmer F."/>
            <person name="Labrenz M."/>
            <person name="Spormann A.M."/>
            <person name="Op Den Camp H."/>
            <person name="Overmann J."/>
            <person name="Amann R."/>
            <person name="Jetten M.S.M."/>
            <person name="Mascher T."/>
            <person name="Medema M.H."/>
            <person name="Devos D.P."/>
            <person name="Kaster A.-K."/>
            <person name="Ovreas L."/>
            <person name="Rohde M."/>
            <person name="Galperin M.Y."/>
            <person name="Jogler C."/>
        </authorList>
    </citation>
    <scope>NUCLEOTIDE SEQUENCE [LARGE SCALE GENOMIC DNA]</scope>
    <source>
        <strain evidence="1 2">LF1</strain>
    </source>
</reference>
<keyword evidence="2" id="KW-1185">Reference proteome</keyword>